<accession>A0A4Y8PGE1</accession>
<gene>
    <name evidence="1" type="ORF">A7Q10_05560</name>
</gene>
<sequence length="97" mass="11432">MSLQEFFDIIEKNDSPPEFLSAALQALFFEKKGNWQKAHRIVQSHEDKDCYWVHAFLHRKEGDIPNSQYWYSRAGKQPGEDFDAEWKTIALSLINRS</sequence>
<proteinExistence type="predicted"/>
<name>A0A4Y8PGE1_9BACT</name>
<dbReference type="RefSeq" id="WP_134439449.1">
    <property type="nucleotide sequence ID" value="NZ_LXQC01000101.1"/>
</dbReference>
<comment type="caution">
    <text evidence="1">The sequence shown here is derived from an EMBL/GenBank/DDBJ whole genome shotgun (WGS) entry which is preliminary data.</text>
</comment>
<dbReference type="AlphaFoldDB" id="A0A4Y8PGE1"/>
<keyword evidence="2" id="KW-1185">Reference proteome</keyword>
<dbReference type="Proteomes" id="UP000297713">
    <property type="component" value="Unassembled WGS sequence"/>
</dbReference>
<protein>
    <submittedName>
        <fullName evidence="1">Uncharacterized protein</fullName>
    </submittedName>
</protein>
<reference evidence="1 2" key="1">
    <citation type="submission" date="2016-05" db="EMBL/GenBank/DDBJ databases">
        <title>Diversity and Homogeneity among Thermoacidophilic Verrucomicrobia Methanotrophs Linked with Geographical Origin.</title>
        <authorList>
            <person name="Erikstad H.-A."/>
            <person name="Smestad N.B."/>
            <person name="Ceballos R.M."/>
            <person name="Birkeland N.-K."/>
        </authorList>
    </citation>
    <scope>NUCLEOTIDE SEQUENCE [LARGE SCALE GENOMIC DNA]</scope>
    <source>
        <strain evidence="1 2">Phi</strain>
    </source>
</reference>
<evidence type="ECO:0000313" key="1">
    <source>
        <dbReference type="EMBL" id="TFE71081.1"/>
    </source>
</evidence>
<dbReference type="OrthoDB" id="370799at2"/>
<evidence type="ECO:0000313" key="2">
    <source>
        <dbReference type="Proteomes" id="UP000297713"/>
    </source>
</evidence>
<dbReference type="EMBL" id="LXQC01000101">
    <property type="protein sequence ID" value="TFE71081.1"/>
    <property type="molecule type" value="Genomic_DNA"/>
</dbReference>
<organism evidence="1 2">
    <name type="scientific">Methylacidiphilum caldifontis</name>
    <dbReference type="NCBI Taxonomy" id="2795386"/>
    <lineage>
        <taxon>Bacteria</taxon>
        <taxon>Pseudomonadati</taxon>
        <taxon>Verrucomicrobiota</taxon>
        <taxon>Methylacidiphilae</taxon>
        <taxon>Methylacidiphilales</taxon>
        <taxon>Methylacidiphilaceae</taxon>
        <taxon>Methylacidiphilum (ex Ratnadevi et al. 2023)</taxon>
    </lineage>
</organism>